<dbReference type="SMART" id="SM00855">
    <property type="entry name" value="PGAM"/>
    <property type="match status" value="1"/>
</dbReference>
<keyword evidence="4" id="KW-1185">Reference proteome</keyword>
<dbReference type="AlphaFoldDB" id="A0A3G6ISX7"/>
<dbReference type="InterPro" id="IPR029033">
    <property type="entry name" value="His_PPase_superfam"/>
</dbReference>
<feature type="active site" description="Proton donor/acceptor" evidence="1">
    <location>
        <position position="83"/>
    </location>
</feature>
<dbReference type="InterPro" id="IPR050275">
    <property type="entry name" value="PGM_Phosphatase"/>
</dbReference>
<feature type="binding site" evidence="2">
    <location>
        <begin position="9"/>
        <end position="16"/>
    </location>
    <ligand>
        <name>substrate</name>
    </ligand>
</feature>
<dbReference type="Pfam" id="PF00300">
    <property type="entry name" value="His_Phos_1"/>
    <property type="match status" value="1"/>
</dbReference>
<evidence type="ECO:0000256" key="2">
    <source>
        <dbReference type="PIRSR" id="PIRSR613078-2"/>
    </source>
</evidence>
<evidence type="ECO:0000313" key="4">
    <source>
        <dbReference type="Proteomes" id="UP000271426"/>
    </source>
</evidence>
<dbReference type="EMBL" id="CP033898">
    <property type="protein sequence ID" value="AZA08749.1"/>
    <property type="molecule type" value="Genomic_DNA"/>
</dbReference>
<dbReference type="CDD" id="cd07067">
    <property type="entry name" value="HP_PGM_like"/>
    <property type="match status" value="1"/>
</dbReference>
<evidence type="ECO:0000256" key="1">
    <source>
        <dbReference type="PIRSR" id="PIRSR613078-1"/>
    </source>
</evidence>
<proteinExistence type="predicted"/>
<dbReference type="InterPro" id="IPR001345">
    <property type="entry name" value="PG/BPGM_mutase_AS"/>
</dbReference>
<sequence>MSRRLLLLRHGQTEFNATRRMQGHLDTELSHTGWQQAQAAAEMLSGQPIIKIVASDLRRAKDTAQVIADRLELPVSLDPRLRETDLGDWQGKTHEEVDQALPGARARWRFDATWAPPNAETRQEVAARAFTVVEDLLQQEEQWEGNTVLLVAHGGTISALTSALLGFADSKHPLFSNLGNTRLAQIVGRDVPEGYPVHGNKAVQWYVEGWNIDQVL</sequence>
<dbReference type="PANTHER" id="PTHR48100">
    <property type="entry name" value="BROAD-SPECIFICITY PHOSPHATASE YOR283W-RELATED"/>
    <property type="match status" value="1"/>
</dbReference>
<feature type="active site" description="Tele-phosphohistidine intermediate" evidence="1">
    <location>
        <position position="10"/>
    </location>
</feature>
<organism evidence="3 4">
    <name type="scientific">Corynebacterium pseudopelargi</name>
    <dbReference type="NCBI Taxonomy" id="2080757"/>
    <lineage>
        <taxon>Bacteria</taxon>
        <taxon>Bacillati</taxon>
        <taxon>Actinomycetota</taxon>
        <taxon>Actinomycetes</taxon>
        <taxon>Mycobacteriales</taxon>
        <taxon>Corynebacteriaceae</taxon>
        <taxon>Corynebacterium</taxon>
    </lineage>
</organism>
<accession>A0A3G6ISX7</accession>
<dbReference type="SUPFAM" id="SSF53254">
    <property type="entry name" value="Phosphoglycerate mutase-like"/>
    <property type="match status" value="1"/>
</dbReference>
<keyword evidence="3" id="KW-0378">Hydrolase</keyword>
<dbReference type="PROSITE" id="PS00175">
    <property type="entry name" value="PG_MUTASE"/>
    <property type="match status" value="1"/>
</dbReference>
<dbReference type="Proteomes" id="UP000271426">
    <property type="component" value="Chromosome"/>
</dbReference>
<gene>
    <name evidence="3" type="primary">gpgP2</name>
    <name evidence="3" type="ORF">CPPEL_03090</name>
</gene>
<feature type="binding site" evidence="2">
    <location>
        <position position="59"/>
    </location>
    <ligand>
        <name>substrate</name>
    </ligand>
</feature>
<reference evidence="3 4" key="1">
    <citation type="submission" date="2018-11" db="EMBL/GenBank/DDBJ databases">
        <authorList>
            <person name="Kleinhagauer T."/>
            <person name="Glaeser S.P."/>
            <person name="Spergser J."/>
            <person name="Ruckert C."/>
            <person name="Kaempfer P."/>
            <person name="Busse H.-J."/>
        </authorList>
    </citation>
    <scope>NUCLEOTIDE SEQUENCE [LARGE SCALE GENOMIC DNA]</scope>
    <source>
        <strain evidence="3 4">812CH</strain>
    </source>
</reference>
<name>A0A3G6ISX7_9CORY</name>
<dbReference type="Gene3D" id="3.40.50.1240">
    <property type="entry name" value="Phosphoglycerate mutase-like"/>
    <property type="match status" value="1"/>
</dbReference>
<dbReference type="EC" id="3.1.3.-" evidence="3"/>
<dbReference type="PANTHER" id="PTHR48100:SF62">
    <property type="entry name" value="GLUCOSYL-3-PHOSPHOGLYCERATE PHOSPHATASE"/>
    <property type="match status" value="1"/>
</dbReference>
<dbReference type="KEGG" id="cpso:CPPEL_03090"/>
<evidence type="ECO:0000313" key="3">
    <source>
        <dbReference type="EMBL" id="AZA08749.1"/>
    </source>
</evidence>
<dbReference type="InterPro" id="IPR013078">
    <property type="entry name" value="His_Pase_superF_clade-1"/>
</dbReference>
<dbReference type="OrthoDB" id="9781415at2"/>
<protein>
    <submittedName>
        <fullName evidence="3">Glucosyl-3-phosphoglycerate phosphatase</fullName>
        <ecNumber evidence="3">3.1.3.-</ecNumber>
    </submittedName>
</protein>
<dbReference type="GO" id="GO:0016791">
    <property type="term" value="F:phosphatase activity"/>
    <property type="evidence" value="ECO:0007669"/>
    <property type="project" value="TreeGrafter"/>
</dbReference>
<dbReference type="GO" id="GO:0005737">
    <property type="term" value="C:cytoplasm"/>
    <property type="evidence" value="ECO:0007669"/>
    <property type="project" value="TreeGrafter"/>
</dbReference>
<dbReference type="RefSeq" id="WP_123959751.1">
    <property type="nucleotide sequence ID" value="NZ_CP033898.1"/>
</dbReference>